<proteinExistence type="inferred from homology"/>
<name>A0ABP8PIJ4_9ACTN</name>
<dbReference type="SUPFAM" id="SSF161098">
    <property type="entry name" value="MetI-like"/>
    <property type="match status" value="1"/>
</dbReference>
<dbReference type="EMBL" id="BAABHF010000010">
    <property type="protein sequence ID" value="GAA4486675.1"/>
    <property type="molecule type" value="Genomic_DNA"/>
</dbReference>
<dbReference type="PANTHER" id="PTHR43163">
    <property type="entry name" value="DIPEPTIDE TRANSPORT SYSTEM PERMEASE PROTEIN DPPB-RELATED"/>
    <property type="match status" value="1"/>
</dbReference>
<keyword evidence="3" id="KW-1003">Cell membrane</keyword>
<dbReference type="Gene3D" id="1.10.3720.10">
    <property type="entry name" value="MetI-like"/>
    <property type="match status" value="1"/>
</dbReference>
<dbReference type="InterPro" id="IPR045621">
    <property type="entry name" value="BPD_transp_1_N"/>
</dbReference>
<dbReference type="Pfam" id="PF00528">
    <property type="entry name" value="BPD_transp_1"/>
    <property type="match status" value="1"/>
</dbReference>
<feature type="transmembrane region" description="Helical" evidence="7">
    <location>
        <begin position="86"/>
        <end position="107"/>
    </location>
</feature>
<feature type="transmembrane region" description="Helical" evidence="7">
    <location>
        <begin position="162"/>
        <end position="181"/>
    </location>
</feature>
<dbReference type="InterPro" id="IPR035906">
    <property type="entry name" value="MetI-like_sf"/>
</dbReference>
<keyword evidence="5 7" id="KW-1133">Transmembrane helix</keyword>
<comment type="caution">
    <text evidence="9">The sequence shown here is derived from an EMBL/GenBank/DDBJ whole genome shotgun (WGS) entry which is preliminary data.</text>
</comment>
<comment type="subcellular location">
    <subcellularLocation>
        <location evidence="1 7">Cell membrane</location>
        <topology evidence="1 7">Multi-pass membrane protein</topology>
    </subcellularLocation>
</comment>
<evidence type="ECO:0000256" key="1">
    <source>
        <dbReference type="ARBA" id="ARBA00004651"/>
    </source>
</evidence>
<evidence type="ECO:0000313" key="9">
    <source>
        <dbReference type="EMBL" id="GAA4486675.1"/>
    </source>
</evidence>
<evidence type="ECO:0000313" key="10">
    <source>
        <dbReference type="Proteomes" id="UP001500503"/>
    </source>
</evidence>
<evidence type="ECO:0000256" key="5">
    <source>
        <dbReference type="ARBA" id="ARBA00022989"/>
    </source>
</evidence>
<evidence type="ECO:0000256" key="7">
    <source>
        <dbReference type="RuleBase" id="RU363032"/>
    </source>
</evidence>
<evidence type="ECO:0000259" key="8">
    <source>
        <dbReference type="PROSITE" id="PS50928"/>
    </source>
</evidence>
<feature type="transmembrane region" description="Helical" evidence="7">
    <location>
        <begin position="262"/>
        <end position="288"/>
    </location>
</feature>
<dbReference type="PROSITE" id="PS50928">
    <property type="entry name" value="ABC_TM1"/>
    <property type="match status" value="1"/>
</dbReference>
<accession>A0ABP8PIJ4</accession>
<evidence type="ECO:0000256" key="3">
    <source>
        <dbReference type="ARBA" id="ARBA00022475"/>
    </source>
</evidence>
<evidence type="ECO:0000256" key="6">
    <source>
        <dbReference type="ARBA" id="ARBA00023136"/>
    </source>
</evidence>
<gene>
    <name evidence="9" type="ORF">GCM10023191_013390</name>
</gene>
<comment type="similarity">
    <text evidence="7">Belongs to the binding-protein-dependent transport system permease family.</text>
</comment>
<feature type="transmembrane region" description="Helical" evidence="7">
    <location>
        <begin position="216"/>
        <end position="242"/>
    </location>
</feature>
<dbReference type="CDD" id="cd06261">
    <property type="entry name" value="TM_PBP2"/>
    <property type="match status" value="1"/>
</dbReference>
<evidence type="ECO:0000256" key="2">
    <source>
        <dbReference type="ARBA" id="ARBA00022448"/>
    </source>
</evidence>
<reference evidence="10" key="1">
    <citation type="journal article" date="2019" name="Int. J. Syst. Evol. Microbiol.">
        <title>The Global Catalogue of Microorganisms (GCM) 10K type strain sequencing project: providing services to taxonomists for standard genome sequencing and annotation.</title>
        <authorList>
            <consortium name="The Broad Institute Genomics Platform"/>
            <consortium name="The Broad Institute Genome Sequencing Center for Infectious Disease"/>
            <person name="Wu L."/>
            <person name="Ma J."/>
        </authorList>
    </citation>
    <scope>NUCLEOTIDE SEQUENCE [LARGE SCALE GENOMIC DNA]</scope>
    <source>
        <strain evidence="10">JCM 17933</strain>
    </source>
</reference>
<dbReference type="Proteomes" id="UP001500503">
    <property type="component" value="Unassembled WGS sequence"/>
</dbReference>
<feature type="transmembrane region" description="Helical" evidence="7">
    <location>
        <begin position="119"/>
        <end position="150"/>
    </location>
</feature>
<evidence type="ECO:0000256" key="4">
    <source>
        <dbReference type="ARBA" id="ARBA00022692"/>
    </source>
</evidence>
<dbReference type="Pfam" id="PF19300">
    <property type="entry name" value="BPD_transp_1_N"/>
    <property type="match status" value="1"/>
</dbReference>
<dbReference type="InterPro" id="IPR000515">
    <property type="entry name" value="MetI-like"/>
</dbReference>
<keyword evidence="2 7" id="KW-0813">Transport</keyword>
<sequence>MAVLLVASFAMIHLIPGDPVRAALGPTAPAALVQQRRADLGLDDALPVQFGRYLKEVFTGRFGTSFISRQPVDQIIGTRLVNTLELAAVATALALLIAIPLGMLLAVRTENGRHRGSELTFTAVTGAVAAVPEFLLGVGLVVVFAVALHWLPPAGRAGPDSYVLPAVALAAGPAAVLARMVRVETLRELGKDYVRMARAKRLPALRLYARHLLPNTLTAALTVGGMVLASLIAGTVIVENVFAWPGLGSKITESVVSKDYPVAQAVILIYGAFVLTVNLLVDVALAALDPRSEIGRR</sequence>
<protein>
    <submittedName>
        <fullName evidence="9">ABC transporter permease</fullName>
    </submittedName>
</protein>
<keyword evidence="6 7" id="KW-0472">Membrane</keyword>
<dbReference type="PANTHER" id="PTHR43163:SF2">
    <property type="entry name" value="ABC TRANSPORTER PERMEASE PROTEIN"/>
    <property type="match status" value="1"/>
</dbReference>
<keyword evidence="10" id="KW-1185">Reference proteome</keyword>
<keyword evidence="4 7" id="KW-0812">Transmembrane</keyword>
<organism evidence="9 10">
    <name type="scientific">Actinoallomurus oryzae</name>
    <dbReference type="NCBI Taxonomy" id="502180"/>
    <lineage>
        <taxon>Bacteria</taxon>
        <taxon>Bacillati</taxon>
        <taxon>Actinomycetota</taxon>
        <taxon>Actinomycetes</taxon>
        <taxon>Streptosporangiales</taxon>
        <taxon>Thermomonosporaceae</taxon>
        <taxon>Actinoallomurus</taxon>
    </lineage>
</organism>
<feature type="domain" description="ABC transmembrane type-1" evidence="8">
    <location>
        <begin position="80"/>
        <end position="281"/>
    </location>
</feature>